<dbReference type="AlphaFoldDB" id="A0A1J4JKW8"/>
<dbReference type="VEuPathDB" id="TrichDB:TRFO_34277"/>
<dbReference type="EMBL" id="MLAK01001012">
    <property type="protein sequence ID" value="OHS99305.1"/>
    <property type="molecule type" value="Genomic_DNA"/>
</dbReference>
<comment type="caution">
    <text evidence="2">The sequence shown here is derived from an EMBL/GenBank/DDBJ whole genome shotgun (WGS) entry which is preliminary data.</text>
</comment>
<name>A0A1J4JKW8_9EUKA</name>
<keyword evidence="3" id="KW-1185">Reference proteome</keyword>
<dbReference type="OrthoDB" id="10569961at2759"/>
<feature type="domain" description="RNase III" evidence="1">
    <location>
        <begin position="205"/>
        <end position="321"/>
    </location>
</feature>
<dbReference type="InterPro" id="IPR000999">
    <property type="entry name" value="RNase_III_dom"/>
</dbReference>
<dbReference type="RefSeq" id="XP_068352442.1">
    <property type="nucleotide sequence ID" value="XM_068509579.1"/>
</dbReference>
<evidence type="ECO:0000313" key="3">
    <source>
        <dbReference type="Proteomes" id="UP000179807"/>
    </source>
</evidence>
<reference evidence="2" key="1">
    <citation type="submission" date="2016-10" db="EMBL/GenBank/DDBJ databases">
        <authorList>
            <person name="Benchimol M."/>
            <person name="Almeida L.G."/>
            <person name="Vasconcelos A.T."/>
            <person name="Perreira-Neves A."/>
            <person name="Rosa I.A."/>
            <person name="Tasca T."/>
            <person name="Bogo M.R."/>
            <person name="de Souza W."/>
        </authorList>
    </citation>
    <scope>NUCLEOTIDE SEQUENCE [LARGE SCALE GENOMIC DNA]</scope>
    <source>
        <strain evidence="2">K</strain>
    </source>
</reference>
<proteinExistence type="predicted"/>
<dbReference type="Proteomes" id="UP000179807">
    <property type="component" value="Unassembled WGS sequence"/>
</dbReference>
<organism evidence="2 3">
    <name type="scientific">Tritrichomonas foetus</name>
    <dbReference type="NCBI Taxonomy" id="1144522"/>
    <lineage>
        <taxon>Eukaryota</taxon>
        <taxon>Metamonada</taxon>
        <taxon>Parabasalia</taxon>
        <taxon>Tritrichomonadida</taxon>
        <taxon>Tritrichomonadidae</taxon>
        <taxon>Tritrichomonas</taxon>
    </lineage>
</organism>
<dbReference type="Gene3D" id="1.10.1520.10">
    <property type="entry name" value="Ribonuclease III domain"/>
    <property type="match status" value="1"/>
</dbReference>
<dbReference type="GO" id="GO:0004525">
    <property type="term" value="F:ribonuclease III activity"/>
    <property type="evidence" value="ECO:0007669"/>
    <property type="project" value="InterPro"/>
</dbReference>
<dbReference type="GO" id="GO:0006396">
    <property type="term" value="P:RNA processing"/>
    <property type="evidence" value="ECO:0007669"/>
    <property type="project" value="InterPro"/>
</dbReference>
<dbReference type="PROSITE" id="PS50142">
    <property type="entry name" value="RNASE_3_2"/>
    <property type="match status" value="1"/>
</dbReference>
<dbReference type="GeneID" id="94844283"/>
<evidence type="ECO:0000313" key="2">
    <source>
        <dbReference type="EMBL" id="OHS99305.1"/>
    </source>
</evidence>
<dbReference type="SUPFAM" id="SSF69065">
    <property type="entry name" value="RNase III domain-like"/>
    <property type="match status" value="1"/>
</dbReference>
<sequence>MTHYNRYSIFLDESICGLMYSILPLLHDPIRESDKATWGHFSIRPNGEENLGWVQKKKMLQITNKILSSLNPEFKDNKSQDIFFIPASNENLNLEFATTHSEILYSFATAFLNSGINLSDIYKMPENPNLFVLNDPNHHSNETYTALHDLIMLKENIPENLNIDKLFPNNEFQFTNDSIFPVNHNFGLLKFIIYFRSIIFRIGNLSNLLRNLSLNESIFPFLIEAFTVEFIPSFTHNHNSFEKLGDAILSLCVIIDIIKALPDQPLYYINHKYGKSISNSIFNVIGAQFNFEKCVIGPIDEEKVPADCFEALSGVIFYLNGFQSITEFWKQRIFDIDDNYLNANQLTKTVNSIKLCLNNEITNIKPSQNMPNYAKNYVINGLNPPALDAFTQGTEIQQKCKMIGSAFLKSSFARYVFSRMKNDEDILLIERKMKKESLNEIAQQIGFPSSRQLKIFIGGMFLTNDYDSIEKIVVEHFIPVFNLFPRRRRRHRHRTEETHESGLTE</sequence>
<accession>A0A1J4JKW8</accession>
<evidence type="ECO:0000259" key="1">
    <source>
        <dbReference type="PROSITE" id="PS50142"/>
    </source>
</evidence>
<gene>
    <name evidence="2" type="ORF">TRFO_34277</name>
</gene>
<dbReference type="InterPro" id="IPR036389">
    <property type="entry name" value="RNase_III_sf"/>
</dbReference>
<protein>
    <recommendedName>
        <fullName evidence="1">RNase III domain-containing protein</fullName>
    </recommendedName>
</protein>